<feature type="compositionally biased region" description="Basic residues" evidence="1">
    <location>
        <begin position="14"/>
        <end position="29"/>
    </location>
</feature>
<accession>J3LMW5</accession>
<evidence type="ECO:0000256" key="1">
    <source>
        <dbReference type="SAM" id="MobiDB-lite"/>
    </source>
</evidence>
<feature type="compositionally biased region" description="Basic and acidic residues" evidence="1">
    <location>
        <begin position="117"/>
        <end position="133"/>
    </location>
</feature>
<name>J3LMW5_ORYBR</name>
<evidence type="ECO:0000313" key="3">
    <source>
        <dbReference type="Proteomes" id="UP000006038"/>
    </source>
</evidence>
<dbReference type="HOGENOM" id="CLU_1838218_0_0_1"/>
<dbReference type="Proteomes" id="UP000006038">
    <property type="component" value="Chromosome 3"/>
</dbReference>
<evidence type="ECO:0000313" key="2">
    <source>
        <dbReference type="EnsemblPlants" id="OB03G23910.1"/>
    </source>
</evidence>
<dbReference type="Gramene" id="OB03G23910.1">
    <property type="protein sequence ID" value="OB03G23910.1"/>
    <property type="gene ID" value="OB03G23910"/>
</dbReference>
<feature type="region of interest" description="Disordered" evidence="1">
    <location>
        <begin position="1"/>
        <end position="140"/>
    </location>
</feature>
<protein>
    <submittedName>
        <fullName evidence="2">Uncharacterized protein</fullName>
    </submittedName>
</protein>
<dbReference type="AlphaFoldDB" id="J3LMW5"/>
<dbReference type="EnsemblPlants" id="OB03G23910.1">
    <property type="protein sequence ID" value="OB03G23910.1"/>
    <property type="gene ID" value="OB03G23910"/>
</dbReference>
<reference evidence="2" key="2">
    <citation type="submission" date="2013-04" db="UniProtKB">
        <authorList>
            <consortium name="EnsemblPlants"/>
        </authorList>
    </citation>
    <scope>IDENTIFICATION</scope>
</reference>
<keyword evidence="3" id="KW-1185">Reference proteome</keyword>
<reference evidence="2" key="1">
    <citation type="journal article" date="2013" name="Nat. Commun.">
        <title>Whole-genome sequencing of Oryza brachyantha reveals mechanisms underlying Oryza genome evolution.</title>
        <authorList>
            <person name="Chen J."/>
            <person name="Huang Q."/>
            <person name="Gao D."/>
            <person name="Wang J."/>
            <person name="Lang Y."/>
            <person name="Liu T."/>
            <person name="Li B."/>
            <person name="Bai Z."/>
            <person name="Luis Goicoechea J."/>
            <person name="Liang C."/>
            <person name="Chen C."/>
            <person name="Zhang W."/>
            <person name="Sun S."/>
            <person name="Liao Y."/>
            <person name="Zhang X."/>
            <person name="Yang L."/>
            <person name="Song C."/>
            <person name="Wang M."/>
            <person name="Shi J."/>
            <person name="Liu G."/>
            <person name="Liu J."/>
            <person name="Zhou H."/>
            <person name="Zhou W."/>
            <person name="Yu Q."/>
            <person name="An N."/>
            <person name="Chen Y."/>
            <person name="Cai Q."/>
            <person name="Wang B."/>
            <person name="Liu B."/>
            <person name="Min J."/>
            <person name="Huang Y."/>
            <person name="Wu H."/>
            <person name="Li Z."/>
            <person name="Zhang Y."/>
            <person name="Yin Y."/>
            <person name="Song W."/>
            <person name="Jiang J."/>
            <person name="Jackson S.A."/>
            <person name="Wing R.A."/>
            <person name="Wang J."/>
            <person name="Chen M."/>
        </authorList>
    </citation>
    <scope>NUCLEOTIDE SEQUENCE [LARGE SCALE GENOMIC DNA]</scope>
    <source>
        <strain evidence="2">cv. IRGC 101232</strain>
    </source>
</reference>
<proteinExistence type="predicted"/>
<feature type="compositionally biased region" description="Basic and acidic residues" evidence="1">
    <location>
        <begin position="50"/>
        <end position="71"/>
    </location>
</feature>
<sequence>MQQANWRRLDRAASRSRSRRRIERVRRRPAGGARGAAQVTDRGVATAWRSLERASGRSRRDGEGRSSERAGGRGGQALTDSRGGWSSGTGELGAAGAQGFSCPSLTRTHVPPLDADGLAKDGLAKADDFEPPRMHARLVT</sequence>
<organism evidence="2">
    <name type="scientific">Oryza brachyantha</name>
    <name type="common">malo sina</name>
    <dbReference type="NCBI Taxonomy" id="4533"/>
    <lineage>
        <taxon>Eukaryota</taxon>
        <taxon>Viridiplantae</taxon>
        <taxon>Streptophyta</taxon>
        <taxon>Embryophyta</taxon>
        <taxon>Tracheophyta</taxon>
        <taxon>Spermatophyta</taxon>
        <taxon>Magnoliopsida</taxon>
        <taxon>Liliopsida</taxon>
        <taxon>Poales</taxon>
        <taxon>Poaceae</taxon>
        <taxon>BOP clade</taxon>
        <taxon>Oryzoideae</taxon>
        <taxon>Oryzeae</taxon>
        <taxon>Oryzinae</taxon>
        <taxon>Oryza</taxon>
    </lineage>
</organism>